<dbReference type="PIRSF" id="PIRSF008502">
    <property type="entry name" value="UCP008502"/>
    <property type="match status" value="1"/>
</dbReference>
<protein>
    <submittedName>
        <fullName evidence="1">Uncharacterized protein (DUF1697 family)</fullName>
    </submittedName>
</protein>
<dbReference type="PANTHER" id="PTHR36439:SF1">
    <property type="entry name" value="DUF1697 DOMAIN-CONTAINING PROTEIN"/>
    <property type="match status" value="1"/>
</dbReference>
<organism evidence="1 2">
    <name type="scientific">Herbihabitans rhizosphaerae</name>
    <dbReference type="NCBI Taxonomy" id="1872711"/>
    <lineage>
        <taxon>Bacteria</taxon>
        <taxon>Bacillati</taxon>
        <taxon>Actinomycetota</taxon>
        <taxon>Actinomycetes</taxon>
        <taxon>Pseudonocardiales</taxon>
        <taxon>Pseudonocardiaceae</taxon>
        <taxon>Herbihabitans</taxon>
    </lineage>
</organism>
<dbReference type="RefSeq" id="WP_130347725.1">
    <property type="nucleotide sequence ID" value="NZ_SGWQ01000011.1"/>
</dbReference>
<dbReference type="AlphaFoldDB" id="A0A4Q7KFU8"/>
<evidence type="ECO:0000313" key="1">
    <source>
        <dbReference type="EMBL" id="RZS32773.1"/>
    </source>
</evidence>
<comment type="caution">
    <text evidence="1">The sequence shown here is derived from an EMBL/GenBank/DDBJ whole genome shotgun (WGS) entry which is preliminary data.</text>
</comment>
<gene>
    <name evidence="1" type="ORF">EV193_111158</name>
</gene>
<dbReference type="Gene3D" id="3.30.70.1280">
    <property type="entry name" value="SP0830-like domains"/>
    <property type="match status" value="1"/>
</dbReference>
<accession>A0A4Q7KFU8</accession>
<dbReference type="PANTHER" id="PTHR36439">
    <property type="entry name" value="BLL4334 PROTEIN"/>
    <property type="match status" value="1"/>
</dbReference>
<dbReference type="InterPro" id="IPR012545">
    <property type="entry name" value="DUF1697"/>
</dbReference>
<dbReference type="Proteomes" id="UP000294257">
    <property type="component" value="Unassembled WGS sequence"/>
</dbReference>
<keyword evidence="2" id="KW-1185">Reference proteome</keyword>
<dbReference type="EMBL" id="SGWQ01000011">
    <property type="protein sequence ID" value="RZS32773.1"/>
    <property type="molecule type" value="Genomic_DNA"/>
</dbReference>
<dbReference type="SUPFAM" id="SSF160379">
    <property type="entry name" value="SP0830-like"/>
    <property type="match status" value="1"/>
</dbReference>
<reference evidence="1 2" key="1">
    <citation type="submission" date="2019-02" db="EMBL/GenBank/DDBJ databases">
        <title>Genomic Encyclopedia of Type Strains, Phase IV (KMG-IV): sequencing the most valuable type-strain genomes for metagenomic binning, comparative biology and taxonomic classification.</title>
        <authorList>
            <person name="Goeker M."/>
        </authorList>
    </citation>
    <scope>NUCLEOTIDE SEQUENCE [LARGE SCALE GENOMIC DNA]</scope>
    <source>
        <strain evidence="1 2">DSM 101727</strain>
    </source>
</reference>
<name>A0A4Q7KFU8_9PSEU</name>
<dbReference type="OrthoDB" id="9806494at2"/>
<sequence>MVTYVALLRGINVGKNNQIAMADLRELLSGLGFTDVATLLRSGNAVFTTGERTPAEIAAEIEGAITERLGLRIRCLVRTAAELRAVIDADPMRGKEINGSRYLALFLDHPIDQNLLARHDPRELDTGNVFLGDRVVYQWCPDGIMAAPGVTAFVEKKLDVVVSNRNWNTVTKLAAMLEG</sequence>
<proteinExistence type="predicted"/>
<dbReference type="Pfam" id="PF08002">
    <property type="entry name" value="DUF1697"/>
    <property type="match status" value="1"/>
</dbReference>
<evidence type="ECO:0000313" key="2">
    <source>
        <dbReference type="Proteomes" id="UP000294257"/>
    </source>
</evidence>